<dbReference type="EMBL" id="BLLK01000045">
    <property type="protein sequence ID" value="GFH51057.1"/>
    <property type="molecule type" value="Genomic_DNA"/>
</dbReference>
<protein>
    <recommendedName>
        <fullName evidence="4">Nucleoside-diphosphate kinase</fullName>
    </recommendedName>
</protein>
<comment type="caution">
    <text evidence="2">The sequence shown here is derived from an EMBL/GenBank/DDBJ whole genome shotgun (WGS) entry which is preliminary data.</text>
</comment>
<feature type="signal peptide" evidence="1">
    <location>
        <begin position="1"/>
        <end position="23"/>
    </location>
</feature>
<organism evidence="2 3">
    <name type="scientific">Chaetoceros tenuissimus</name>
    <dbReference type="NCBI Taxonomy" id="426638"/>
    <lineage>
        <taxon>Eukaryota</taxon>
        <taxon>Sar</taxon>
        <taxon>Stramenopiles</taxon>
        <taxon>Ochrophyta</taxon>
        <taxon>Bacillariophyta</taxon>
        <taxon>Coscinodiscophyceae</taxon>
        <taxon>Chaetocerotophycidae</taxon>
        <taxon>Chaetocerotales</taxon>
        <taxon>Chaetocerotaceae</taxon>
        <taxon>Chaetoceros</taxon>
    </lineage>
</organism>
<proteinExistence type="predicted"/>
<evidence type="ECO:0000313" key="2">
    <source>
        <dbReference type="EMBL" id="GFH51057.1"/>
    </source>
</evidence>
<reference evidence="2 3" key="1">
    <citation type="journal article" date="2021" name="Sci. Rep.">
        <title>The genome of the diatom Chaetoceros tenuissimus carries an ancient integrated fragment of an extant virus.</title>
        <authorList>
            <person name="Hongo Y."/>
            <person name="Kimura K."/>
            <person name="Takaki Y."/>
            <person name="Yoshida Y."/>
            <person name="Baba S."/>
            <person name="Kobayashi G."/>
            <person name="Nagasaki K."/>
            <person name="Hano T."/>
            <person name="Tomaru Y."/>
        </authorList>
    </citation>
    <scope>NUCLEOTIDE SEQUENCE [LARGE SCALE GENOMIC DNA]</scope>
    <source>
        <strain evidence="2 3">NIES-3715</strain>
    </source>
</reference>
<sequence>MPKTSSTLLAISVFAVAASVAAAWKMGNFKSCAKKDTCPADDDGEPKNSAFVFVKPHANTEATQNLVRNKLTQSGISILSEKEVSGKEIDEKKLIDQHYYAIASKATILPAAEIPVPVEKFEESFGEKWEDVLAAKKACNAMEACKEFGCNPNQLNESWQKAHVVKFGGGFYCGLVSYNDKQLYVFNAFFMSMREKFVGEKDSIHCFEVQWKPEQLSWADFRGKLLGPTDPADGPEGSIRKAILDSWEELGLKSVPNKGDNGVHASASPFEGLAEKTNWLGASIAGDAFGKALLDAGLTEDTIKAWSVDPRVKQPDGEMGSVFDALEDTDVDECLKKLVELNGIN</sequence>
<dbReference type="Gene3D" id="3.30.70.141">
    <property type="entry name" value="Nucleoside diphosphate kinase-like domain"/>
    <property type="match status" value="1"/>
</dbReference>
<evidence type="ECO:0000256" key="1">
    <source>
        <dbReference type="SAM" id="SignalP"/>
    </source>
</evidence>
<name>A0AAD3CRW6_9STRA</name>
<gene>
    <name evidence="2" type="ORF">CTEN210_07533</name>
</gene>
<accession>A0AAD3CRW6</accession>
<dbReference type="Proteomes" id="UP001054902">
    <property type="component" value="Unassembled WGS sequence"/>
</dbReference>
<keyword evidence="1" id="KW-0732">Signal</keyword>
<keyword evidence="3" id="KW-1185">Reference proteome</keyword>
<feature type="chain" id="PRO_5041998148" description="Nucleoside-diphosphate kinase" evidence="1">
    <location>
        <begin position="24"/>
        <end position="345"/>
    </location>
</feature>
<dbReference type="InterPro" id="IPR036850">
    <property type="entry name" value="NDK-like_dom_sf"/>
</dbReference>
<evidence type="ECO:0000313" key="3">
    <source>
        <dbReference type="Proteomes" id="UP001054902"/>
    </source>
</evidence>
<dbReference type="SUPFAM" id="SSF54919">
    <property type="entry name" value="Nucleoside diphosphate kinase, NDK"/>
    <property type="match status" value="1"/>
</dbReference>
<evidence type="ECO:0008006" key="4">
    <source>
        <dbReference type="Google" id="ProtNLM"/>
    </source>
</evidence>
<dbReference type="AlphaFoldDB" id="A0AAD3CRW6"/>